<dbReference type="InterPro" id="IPR001005">
    <property type="entry name" value="SANT/Myb"/>
</dbReference>
<proteinExistence type="predicted"/>
<sequence length="136" mass="15129">MSNPDFHTHSGNRIPWTDEELSYLIQAWPNTPLHEIARHITRHSPGSIQSKAYRMGLKRDPSYSRQVRLQSSRLGAEAIRNGASMKQGIPPGVTTYGALHGAARVFLIDHRPPAMERRALTPSPRTYVSGSTMGTL</sequence>
<evidence type="ECO:0000313" key="1">
    <source>
        <dbReference type="EMBL" id="SNR73569.1"/>
    </source>
</evidence>
<dbReference type="RefSeq" id="WP_089374912.1">
    <property type="nucleotide sequence ID" value="NZ_FZOA01000003.1"/>
</dbReference>
<dbReference type="AlphaFoldDB" id="A0A238YT00"/>
<keyword evidence="2" id="KW-1185">Reference proteome</keyword>
<reference evidence="2" key="1">
    <citation type="submission" date="2017-06" db="EMBL/GenBank/DDBJ databases">
        <authorList>
            <person name="Varghese N."/>
            <person name="Submissions S."/>
        </authorList>
    </citation>
    <scope>NUCLEOTIDE SEQUENCE [LARGE SCALE GENOMIC DNA]</scope>
    <source>
        <strain evidence="2">Ca-68</strain>
    </source>
</reference>
<evidence type="ECO:0000313" key="2">
    <source>
        <dbReference type="Proteomes" id="UP000198305"/>
    </source>
</evidence>
<protein>
    <submittedName>
        <fullName evidence="1">Uncharacterized protein</fullName>
    </submittedName>
</protein>
<name>A0A238YT00_9PROT</name>
<dbReference type="Proteomes" id="UP000198305">
    <property type="component" value="Unassembled WGS sequence"/>
</dbReference>
<accession>A0A238YT00</accession>
<dbReference type="CDD" id="cd00167">
    <property type="entry name" value="SANT"/>
    <property type="match status" value="1"/>
</dbReference>
<organism evidence="1 2">
    <name type="scientific">Methylobacillus rhizosphaerae</name>
    <dbReference type="NCBI Taxonomy" id="551994"/>
    <lineage>
        <taxon>Bacteria</taxon>
        <taxon>Pseudomonadati</taxon>
        <taxon>Pseudomonadota</taxon>
        <taxon>Betaproteobacteria</taxon>
        <taxon>Nitrosomonadales</taxon>
        <taxon>Methylophilaceae</taxon>
        <taxon>Methylobacillus</taxon>
    </lineage>
</organism>
<dbReference type="EMBL" id="FZOA01000003">
    <property type="protein sequence ID" value="SNR73569.1"/>
    <property type="molecule type" value="Genomic_DNA"/>
</dbReference>
<gene>
    <name evidence="1" type="ORF">SAMN05192560_0765</name>
</gene>